<feature type="coiled-coil region" evidence="1">
    <location>
        <begin position="34"/>
        <end position="61"/>
    </location>
</feature>
<reference evidence="2" key="1">
    <citation type="submission" date="2024-05" db="EMBL/GenBank/DDBJ databases">
        <title>WGS of Aeromonas isolates.</title>
        <authorList>
            <person name="Lee H."/>
        </authorList>
    </citation>
    <scope>NUCLEOTIDE SEQUENCE</scope>
    <source>
        <strain evidence="2">SU58-3</strain>
    </source>
</reference>
<sequence>MNRLEEIVIEYLKQFSVIAEKIDESSEKTPDFIVNQEERVLIELKEKIDQKEIQNRKEEKLERGEIFEYSNTMGYKNRLAGVISCGIEQLKYQKLKTDSQYCLLFIVANGVAPTNQLEQISSTLYGKKSVIDFDSKSSHAKTCYYAYHSEFYKQKETINGAFIAVRNKVFLLINDQSPSYSQFKKSKFLSKFINQVHITDPIEEEKLGHAFIADCSIGRSNQDEVKNYVFEKYRINRGLLIDFPQIIVQSRINL</sequence>
<protein>
    <submittedName>
        <fullName evidence="2">Uncharacterized protein</fullName>
    </submittedName>
</protein>
<keyword evidence="1" id="KW-0175">Coiled coil</keyword>
<evidence type="ECO:0000256" key="1">
    <source>
        <dbReference type="SAM" id="Coils"/>
    </source>
</evidence>
<evidence type="ECO:0000313" key="2">
    <source>
        <dbReference type="EMBL" id="MDM5070344.1"/>
    </source>
</evidence>
<organism evidence="2 3">
    <name type="scientific">Aeromonas bestiarum</name>
    <dbReference type="NCBI Taxonomy" id="105751"/>
    <lineage>
        <taxon>Bacteria</taxon>
        <taxon>Pseudomonadati</taxon>
        <taxon>Pseudomonadota</taxon>
        <taxon>Gammaproteobacteria</taxon>
        <taxon>Aeromonadales</taxon>
        <taxon>Aeromonadaceae</taxon>
        <taxon>Aeromonas</taxon>
    </lineage>
</organism>
<evidence type="ECO:0000313" key="3">
    <source>
        <dbReference type="Proteomes" id="UP001168107"/>
    </source>
</evidence>
<name>A0ABT7PTZ9_9GAMM</name>
<accession>A0ABT7PTZ9</accession>
<keyword evidence="3" id="KW-1185">Reference proteome</keyword>
<gene>
    <name evidence="2" type="ORF">OB935_00565</name>
</gene>
<proteinExistence type="predicted"/>
<dbReference type="EMBL" id="JAOPLL010000001">
    <property type="protein sequence ID" value="MDM5070344.1"/>
    <property type="molecule type" value="Genomic_DNA"/>
</dbReference>
<comment type="caution">
    <text evidence="2">The sequence shown here is derived from an EMBL/GenBank/DDBJ whole genome shotgun (WGS) entry which is preliminary data.</text>
</comment>
<dbReference type="Proteomes" id="UP001168107">
    <property type="component" value="Unassembled WGS sequence"/>
</dbReference>
<dbReference type="RefSeq" id="WP_290016777.1">
    <property type="nucleotide sequence ID" value="NZ_JAOPLL010000001.1"/>
</dbReference>